<feature type="domain" description="J" evidence="2">
    <location>
        <begin position="271"/>
        <end position="328"/>
    </location>
</feature>
<dbReference type="PANTHER" id="PTHR43908">
    <property type="entry name" value="AT29763P-RELATED"/>
    <property type="match status" value="1"/>
</dbReference>
<feature type="compositionally biased region" description="Basic residues" evidence="1">
    <location>
        <begin position="66"/>
        <end position="75"/>
    </location>
</feature>
<dbReference type="PRINTS" id="PR00625">
    <property type="entry name" value="JDOMAIN"/>
</dbReference>
<feature type="compositionally biased region" description="Basic residues" evidence="1">
    <location>
        <begin position="105"/>
        <end position="119"/>
    </location>
</feature>
<dbReference type="GO" id="GO:0005789">
    <property type="term" value="C:endoplasmic reticulum membrane"/>
    <property type="evidence" value="ECO:0007669"/>
    <property type="project" value="TreeGrafter"/>
</dbReference>
<feature type="compositionally biased region" description="Polar residues" evidence="1">
    <location>
        <begin position="23"/>
        <end position="33"/>
    </location>
</feature>
<dbReference type="GO" id="GO:0030544">
    <property type="term" value="F:Hsp70 protein binding"/>
    <property type="evidence" value="ECO:0007669"/>
    <property type="project" value="TreeGrafter"/>
</dbReference>
<accession>A0A7S2WI42</accession>
<dbReference type="Gene3D" id="1.10.287.110">
    <property type="entry name" value="DnaJ domain"/>
    <property type="match status" value="1"/>
</dbReference>
<dbReference type="InterPro" id="IPR036869">
    <property type="entry name" value="J_dom_sf"/>
</dbReference>
<dbReference type="SMART" id="SM00271">
    <property type="entry name" value="DnaJ"/>
    <property type="match status" value="1"/>
</dbReference>
<feature type="region of interest" description="Disordered" evidence="1">
    <location>
        <begin position="54"/>
        <end position="162"/>
    </location>
</feature>
<dbReference type="InterPro" id="IPR001623">
    <property type="entry name" value="DnaJ_domain"/>
</dbReference>
<dbReference type="Pfam" id="PF00226">
    <property type="entry name" value="DnaJ"/>
    <property type="match status" value="1"/>
</dbReference>
<evidence type="ECO:0000313" key="3">
    <source>
        <dbReference type="EMBL" id="CAD9689359.1"/>
    </source>
</evidence>
<proteinExistence type="predicted"/>
<feature type="region of interest" description="Disordered" evidence="1">
    <location>
        <begin position="1"/>
        <end position="34"/>
    </location>
</feature>
<evidence type="ECO:0000256" key="1">
    <source>
        <dbReference type="SAM" id="MobiDB-lite"/>
    </source>
</evidence>
<dbReference type="SUPFAM" id="SSF46565">
    <property type="entry name" value="Chaperone J-domain"/>
    <property type="match status" value="1"/>
</dbReference>
<dbReference type="CDD" id="cd06257">
    <property type="entry name" value="DnaJ"/>
    <property type="match status" value="1"/>
</dbReference>
<name>A0A7S2WI42_9STRA</name>
<organism evidence="3">
    <name type="scientific">Mucochytrium quahogii</name>
    <dbReference type="NCBI Taxonomy" id="96639"/>
    <lineage>
        <taxon>Eukaryota</taxon>
        <taxon>Sar</taxon>
        <taxon>Stramenopiles</taxon>
        <taxon>Bigyra</taxon>
        <taxon>Labyrinthulomycetes</taxon>
        <taxon>Thraustochytrida</taxon>
        <taxon>Thraustochytriidae</taxon>
        <taxon>Mucochytrium</taxon>
    </lineage>
</organism>
<gene>
    <name evidence="3" type="ORF">QSP1433_LOCUS10219</name>
</gene>
<dbReference type="PROSITE" id="PS50076">
    <property type="entry name" value="DNAJ_2"/>
    <property type="match status" value="1"/>
</dbReference>
<reference evidence="3" key="1">
    <citation type="submission" date="2021-01" db="EMBL/GenBank/DDBJ databases">
        <authorList>
            <person name="Corre E."/>
            <person name="Pelletier E."/>
            <person name="Niang G."/>
            <person name="Scheremetjew M."/>
            <person name="Finn R."/>
            <person name="Kale V."/>
            <person name="Holt S."/>
            <person name="Cochrane G."/>
            <person name="Meng A."/>
            <person name="Brown T."/>
            <person name="Cohen L."/>
        </authorList>
    </citation>
    <scope>NUCLEOTIDE SEQUENCE</scope>
    <source>
        <strain evidence="3">NY070348D</strain>
    </source>
</reference>
<protein>
    <recommendedName>
        <fullName evidence="2">J domain-containing protein</fullName>
    </recommendedName>
</protein>
<sequence>MSTEVLPPKYDSIDLTLDDENEGSSSDATSTPPISYVAEVVDLVEDGDEVVAATCSSEPEAESLSSRKRSRKRKRLESLVPELMKDDHRRRGPTPAEIKELKRQNILRKRAHKNKRRILKPGVKPRPPKSSPKKKKPPILSSDDEESTSVPIPKNTASKFAWHGGQPGCPMLSSRSHDYQGWLHGIRIYNEEMKGMWQRRAEKEQDDLFAAAAAKMAVEMERIRLRKEYERVCELKRREESRRRLLIVCGWDDSVLQLGAGEPYPDPGAKNHYSCLGLLPGTSTADVKARYRKLALMFHPDKNKHKEANEAFCAFSDAYKELTRCTQK</sequence>
<dbReference type="PANTHER" id="PTHR43908:SF3">
    <property type="entry name" value="AT29763P-RELATED"/>
    <property type="match status" value="1"/>
</dbReference>
<dbReference type="GO" id="GO:0071218">
    <property type="term" value="P:cellular response to misfolded protein"/>
    <property type="evidence" value="ECO:0007669"/>
    <property type="project" value="TreeGrafter"/>
</dbReference>
<evidence type="ECO:0000259" key="2">
    <source>
        <dbReference type="PROSITE" id="PS50076"/>
    </source>
</evidence>
<dbReference type="EMBL" id="HBHK01016351">
    <property type="protein sequence ID" value="CAD9689359.1"/>
    <property type="molecule type" value="Transcribed_RNA"/>
</dbReference>
<dbReference type="AlphaFoldDB" id="A0A7S2WI42"/>
<dbReference type="InterPro" id="IPR051100">
    <property type="entry name" value="DnaJ_subfamily_B/C"/>
</dbReference>